<evidence type="ECO:0000259" key="9">
    <source>
        <dbReference type="Pfam" id="PF00534"/>
    </source>
</evidence>
<evidence type="ECO:0000259" key="10">
    <source>
        <dbReference type="Pfam" id="PF04413"/>
    </source>
</evidence>
<gene>
    <name evidence="11" type="ORF">LCGC14_0879630</name>
</gene>
<feature type="transmembrane region" description="Helical" evidence="8">
    <location>
        <begin position="20"/>
        <end position="38"/>
    </location>
</feature>
<dbReference type="Pfam" id="PF00534">
    <property type="entry name" value="Glycos_transf_1"/>
    <property type="match status" value="1"/>
</dbReference>
<dbReference type="EMBL" id="LAZR01002758">
    <property type="protein sequence ID" value="KKN25950.1"/>
    <property type="molecule type" value="Genomic_DNA"/>
</dbReference>
<keyword evidence="8" id="KW-0472">Membrane</keyword>
<dbReference type="GO" id="GO:0030313">
    <property type="term" value="C:cell envelope"/>
    <property type="evidence" value="ECO:0007669"/>
    <property type="project" value="UniProtKB-SubCell"/>
</dbReference>
<evidence type="ECO:0000256" key="6">
    <source>
        <dbReference type="ARBA" id="ARBA00031445"/>
    </source>
</evidence>
<keyword evidence="4" id="KW-0997">Cell inner membrane</keyword>
<evidence type="ECO:0000256" key="5">
    <source>
        <dbReference type="ARBA" id="ARBA00022679"/>
    </source>
</evidence>
<evidence type="ECO:0000256" key="4">
    <source>
        <dbReference type="ARBA" id="ARBA00022519"/>
    </source>
</evidence>
<evidence type="ECO:0000256" key="7">
    <source>
        <dbReference type="ARBA" id="ARBA00049183"/>
    </source>
</evidence>
<comment type="similarity">
    <text evidence="2">Belongs to the glycosyltransferase group 1 family. Glycosyltransferase 30 subfamily.</text>
</comment>
<dbReference type="FunFam" id="3.40.50.2000:FF:000032">
    <property type="entry name" value="3-deoxy-D-manno-octulosonic acid transferase"/>
    <property type="match status" value="1"/>
</dbReference>
<comment type="caution">
    <text evidence="11">The sequence shown here is derived from an EMBL/GenBank/DDBJ whole genome shotgun (WGS) entry which is preliminary data.</text>
</comment>
<dbReference type="Pfam" id="PF04413">
    <property type="entry name" value="Glycos_transf_N"/>
    <property type="match status" value="1"/>
</dbReference>
<dbReference type="InterPro" id="IPR039901">
    <property type="entry name" value="Kdotransferase"/>
</dbReference>
<evidence type="ECO:0000256" key="2">
    <source>
        <dbReference type="ARBA" id="ARBA00006380"/>
    </source>
</evidence>
<evidence type="ECO:0000313" key="11">
    <source>
        <dbReference type="EMBL" id="KKN25950.1"/>
    </source>
</evidence>
<dbReference type="Gene3D" id="3.40.50.2000">
    <property type="entry name" value="Glycogen Phosphorylase B"/>
    <property type="match status" value="1"/>
</dbReference>
<proteinExistence type="inferred from homology"/>
<sequence>MSLEQTVLKTCLAEPDLKLLYSILFYIALPFILLRLVWRGIRAPSYWQRWSERFGYSPLLSVDQQVIWIHAVSVGEVEATRPLIKTLFAEYPQHQIIVTTMTPTGSARVKLLYGETVAHCYLPYDVSFAVQRFLKQIHPQFGIIMETEIWPTLLLKCQQLKIPLVLANARMSERSAKGYARFAGFTKTVLQSLRFIATQTETDRQRFKQLGADIRNVHAIGNLKYEISLPTGLMEQANAMRSLWGSYRPTWVAASTHEGEEALILNASRQVRAACPDLLLIIVPRHPERFDRVSALSHKAGFKTLRRSEQRPCPAEVKVMVVDTMGELPLFYAASDVAFVGGSLVPVGGHNILEPAALARPIITGPHYFNFNEITQQFLKADAAKQINNTEELAQAVIKLLQDPQQRAKMGETALQLMANSQGASKRLVNLIKRHITHHAD</sequence>
<dbReference type="FunFam" id="3.40.50.11720:FF:000001">
    <property type="entry name" value="3-deoxy-D-manno-octulosonic acid transferase"/>
    <property type="match status" value="1"/>
</dbReference>
<dbReference type="InterPro" id="IPR007507">
    <property type="entry name" value="Glycos_transf_N"/>
</dbReference>
<keyword evidence="4" id="KW-1003">Cell membrane</keyword>
<evidence type="ECO:0000256" key="3">
    <source>
        <dbReference type="ARBA" id="ARBA00012621"/>
    </source>
</evidence>
<dbReference type="AlphaFoldDB" id="A0A0F9P2B5"/>
<dbReference type="SUPFAM" id="SSF53756">
    <property type="entry name" value="UDP-Glycosyltransferase/glycogen phosphorylase"/>
    <property type="match status" value="1"/>
</dbReference>
<evidence type="ECO:0000256" key="8">
    <source>
        <dbReference type="SAM" id="Phobius"/>
    </source>
</evidence>
<dbReference type="PANTHER" id="PTHR42755:SF1">
    <property type="entry name" value="3-DEOXY-D-MANNO-OCTULOSONIC ACID TRANSFERASE, MITOCHONDRIAL-RELATED"/>
    <property type="match status" value="1"/>
</dbReference>
<organism evidence="11">
    <name type="scientific">marine sediment metagenome</name>
    <dbReference type="NCBI Taxonomy" id="412755"/>
    <lineage>
        <taxon>unclassified sequences</taxon>
        <taxon>metagenomes</taxon>
        <taxon>ecological metagenomes</taxon>
    </lineage>
</organism>
<protein>
    <recommendedName>
        <fullName evidence="3">lipid IVA 3-deoxy-D-manno-octulosonic acid transferase</fullName>
        <ecNumber evidence="3">2.4.99.12</ecNumber>
    </recommendedName>
    <alternativeName>
        <fullName evidence="6">Lipid IV(A) 3-deoxy-D-manno-octulosonic acid transferase</fullName>
    </alternativeName>
</protein>
<dbReference type="GO" id="GO:0005886">
    <property type="term" value="C:plasma membrane"/>
    <property type="evidence" value="ECO:0007669"/>
    <property type="project" value="TreeGrafter"/>
</dbReference>
<dbReference type="Gene3D" id="3.40.50.11720">
    <property type="entry name" value="3-Deoxy-D-manno-octulosonic-acid transferase, N-terminal domain"/>
    <property type="match status" value="1"/>
</dbReference>
<keyword evidence="8" id="KW-1133">Transmembrane helix</keyword>
<keyword evidence="5" id="KW-0808">Transferase</keyword>
<evidence type="ECO:0000256" key="1">
    <source>
        <dbReference type="ARBA" id="ARBA00004196"/>
    </source>
</evidence>
<dbReference type="InterPro" id="IPR038107">
    <property type="entry name" value="Glycos_transf_N_sf"/>
</dbReference>
<dbReference type="EC" id="2.4.99.12" evidence="3"/>
<comment type="catalytic activity">
    <reaction evidence="7">
        <text>lipid IVA (E. coli) + CMP-3-deoxy-beta-D-manno-octulosonate = alpha-Kdo-(2-&gt;6)-lipid IVA (E. coli) + CMP + H(+)</text>
        <dbReference type="Rhea" id="RHEA:28066"/>
        <dbReference type="ChEBI" id="CHEBI:15378"/>
        <dbReference type="ChEBI" id="CHEBI:58603"/>
        <dbReference type="ChEBI" id="CHEBI:60364"/>
        <dbReference type="ChEBI" id="CHEBI:60377"/>
        <dbReference type="ChEBI" id="CHEBI:85987"/>
        <dbReference type="EC" id="2.4.99.12"/>
    </reaction>
</comment>
<comment type="subcellular location">
    <subcellularLocation>
        <location evidence="1">Cell envelope</location>
    </subcellularLocation>
</comment>
<dbReference type="GO" id="GO:0043842">
    <property type="term" value="F:Kdo transferase activity"/>
    <property type="evidence" value="ECO:0007669"/>
    <property type="project" value="UniProtKB-EC"/>
</dbReference>
<dbReference type="PANTHER" id="PTHR42755">
    <property type="entry name" value="3-DEOXY-MANNO-OCTULOSONATE CYTIDYLYLTRANSFERASE"/>
    <property type="match status" value="1"/>
</dbReference>
<name>A0A0F9P2B5_9ZZZZ</name>
<keyword evidence="8" id="KW-0812">Transmembrane</keyword>
<dbReference type="NCBIfam" id="NF004388">
    <property type="entry name" value="PRK05749.1-4"/>
    <property type="match status" value="1"/>
</dbReference>
<reference evidence="11" key="1">
    <citation type="journal article" date="2015" name="Nature">
        <title>Complex archaea that bridge the gap between prokaryotes and eukaryotes.</title>
        <authorList>
            <person name="Spang A."/>
            <person name="Saw J.H."/>
            <person name="Jorgensen S.L."/>
            <person name="Zaremba-Niedzwiedzka K."/>
            <person name="Martijn J."/>
            <person name="Lind A.E."/>
            <person name="van Eijk R."/>
            <person name="Schleper C."/>
            <person name="Guy L."/>
            <person name="Ettema T.J."/>
        </authorList>
    </citation>
    <scope>NUCLEOTIDE SEQUENCE</scope>
</reference>
<feature type="domain" description="Glycosyl transferase family 1" evidence="9">
    <location>
        <begin position="263"/>
        <end position="414"/>
    </location>
</feature>
<dbReference type="GO" id="GO:0009245">
    <property type="term" value="P:lipid A biosynthetic process"/>
    <property type="evidence" value="ECO:0007669"/>
    <property type="project" value="TreeGrafter"/>
</dbReference>
<feature type="domain" description="3-deoxy-D-manno-octulosonic-acid transferase N-terminal" evidence="10">
    <location>
        <begin position="48"/>
        <end position="226"/>
    </location>
</feature>
<accession>A0A0F9P2B5</accession>
<dbReference type="InterPro" id="IPR001296">
    <property type="entry name" value="Glyco_trans_1"/>
</dbReference>